<evidence type="ECO:0000313" key="8">
    <source>
        <dbReference type="Proteomes" id="UP000002518"/>
    </source>
</evidence>
<dbReference type="GO" id="GO:0003677">
    <property type="term" value="F:DNA binding"/>
    <property type="evidence" value="ECO:0007669"/>
    <property type="project" value="UniProtKB-KW"/>
</dbReference>
<sequence length="128" mass="14274">MVTVVSVSLPDHLVRKVDRAVEEYGFKSRSDLIKTALQTFLEDEDNKSSGSYRLIVVLSDHKSSPYVDKNIVGLIHSYSEELIALYHQILQGPYCITIAVVGGKDDWRTIVKKLRSLSGVLSVQSLPV</sequence>
<keyword evidence="8" id="KW-1185">Reference proteome</keyword>
<dbReference type="Pfam" id="PF08753">
    <property type="entry name" value="NikR_C"/>
    <property type="match status" value="1"/>
</dbReference>
<evidence type="ECO:0000313" key="7">
    <source>
        <dbReference type="EMBL" id="BAA81587.2"/>
    </source>
</evidence>
<keyword evidence="3" id="KW-0238">DNA-binding</keyword>
<dbReference type="KEGG" id="ape:APE_2570.1"/>
<organism evidence="7 8">
    <name type="scientific">Aeropyrum pernix (strain ATCC 700893 / DSM 11879 / JCM 9820 / NBRC 100138 / K1)</name>
    <dbReference type="NCBI Taxonomy" id="272557"/>
    <lineage>
        <taxon>Archaea</taxon>
        <taxon>Thermoproteota</taxon>
        <taxon>Thermoprotei</taxon>
        <taxon>Desulfurococcales</taxon>
        <taxon>Desulfurococcaceae</taxon>
        <taxon>Aeropyrum</taxon>
    </lineage>
</organism>
<dbReference type="InterPro" id="IPR013321">
    <property type="entry name" value="Arc_rbn_hlx_hlx"/>
</dbReference>
<evidence type="ECO:0000259" key="5">
    <source>
        <dbReference type="Pfam" id="PF01402"/>
    </source>
</evidence>
<evidence type="ECO:0000256" key="1">
    <source>
        <dbReference type="ARBA" id="ARBA00008478"/>
    </source>
</evidence>
<gene>
    <name evidence="7" type="primary">nikR</name>
    <name evidence="7" type="ordered locus">APE_2570.1</name>
</gene>
<reference evidence="7 8" key="1">
    <citation type="journal article" date="1999" name="DNA Res.">
        <title>Complete genome sequence of an aerobic hyper-thermophilic crenarchaeon, Aeropyrum pernix K1.</title>
        <authorList>
            <person name="Kawarabayasi Y."/>
            <person name="Hino Y."/>
            <person name="Horikawa H."/>
            <person name="Yamazaki S."/>
            <person name="Haikawa Y."/>
            <person name="Jin-no K."/>
            <person name="Takahashi M."/>
            <person name="Sekine M."/>
            <person name="Baba S."/>
            <person name="Ankai A."/>
            <person name="Kosugi H."/>
            <person name="Hosoyama A."/>
            <person name="Fukui S."/>
            <person name="Nagai Y."/>
            <person name="Nishijima K."/>
            <person name="Nakazawa H."/>
            <person name="Takamiya M."/>
            <person name="Masuda S."/>
            <person name="Funahashi T."/>
            <person name="Tanaka T."/>
            <person name="Kudoh Y."/>
            <person name="Yamazaki J."/>
            <person name="Kushida N."/>
            <person name="Oguchi A."/>
            <person name="Aoki K."/>
            <person name="Kubota K."/>
            <person name="Nakamura Y."/>
            <person name="Nomura N."/>
            <person name="Sako Y."/>
            <person name="Kikuchi H."/>
        </authorList>
    </citation>
    <scope>NUCLEOTIDE SEQUENCE [LARGE SCALE GENOMIC DNA]</scope>
    <source>
        <strain evidence="8">ATCC 700893 / DSM 11879 / JCM 9820 / NBRC 100138 / K1</strain>
    </source>
</reference>
<dbReference type="InterPro" id="IPR027271">
    <property type="entry name" value="Acetolactate_synth/TF_NikR_C"/>
</dbReference>
<dbReference type="Proteomes" id="UP000002518">
    <property type="component" value="Chromosome"/>
</dbReference>
<dbReference type="AlphaFoldDB" id="Q9Y8R3"/>
<dbReference type="InterPro" id="IPR014864">
    <property type="entry name" value="TF_NikR_Ni-bd_C"/>
</dbReference>
<protein>
    <submittedName>
        <fullName evidence="7">Nickel responsive regulator</fullName>
    </submittedName>
</protein>
<dbReference type="Gene3D" id="3.30.70.1150">
    <property type="entry name" value="ACT-like. Chain A, domain 2"/>
    <property type="match status" value="1"/>
</dbReference>
<name>Q9Y8R3_AERPE</name>
<dbReference type="InterPro" id="IPR002145">
    <property type="entry name" value="CopG"/>
</dbReference>
<accession>Q9Y8R3</accession>
<proteinExistence type="inferred from homology"/>
<dbReference type="Pfam" id="PF01402">
    <property type="entry name" value="RHH_1"/>
    <property type="match status" value="1"/>
</dbReference>
<dbReference type="CDD" id="cd22231">
    <property type="entry name" value="RHH_NikR_HicB-like"/>
    <property type="match status" value="1"/>
</dbReference>
<dbReference type="PANTHER" id="PTHR34719:SF3">
    <property type="entry name" value="NICKEL-RESPONSIVE REGULATOR-RELATED"/>
    <property type="match status" value="1"/>
</dbReference>
<dbReference type="EnsemblBacteria" id="BAA81587">
    <property type="protein sequence ID" value="BAA81587"/>
    <property type="gene ID" value="APE_2570.1"/>
</dbReference>
<dbReference type="InterPro" id="IPR050192">
    <property type="entry name" value="CopG/NikR_regulator"/>
</dbReference>
<dbReference type="PANTHER" id="PTHR34719">
    <property type="entry name" value="NICKEL-RESPONSIVE REGULATOR"/>
    <property type="match status" value="1"/>
</dbReference>
<feature type="domain" description="Transcription factor NikR nickel binding C-terminal" evidence="6">
    <location>
        <begin position="55"/>
        <end position="124"/>
    </location>
</feature>
<dbReference type="GO" id="GO:0006355">
    <property type="term" value="P:regulation of DNA-templated transcription"/>
    <property type="evidence" value="ECO:0007669"/>
    <property type="project" value="InterPro"/>
</dbReference>
<dbReference type="RefSeq" id="WP_010867088.1">
    <property type="nucleotide sequence ID" value="NC_000854.2"/>
</dbReference>
<dbReference type="PIR" id="C72491">
    <property type="entry name" value="C72491"/>
</dbReference>
<dbReference type="InterPro" id="IPR010985">
    <property type="entry name" value="Ribbon_hlx_hlx"/>
</dbReference>
<evidence type="ECO:0000256" key="2">
    <source>
        <dbReference type="ARBA" id="ARBA00023015"/>
    </source>
</evidence>
<dbReference type="eggNOG" id="arCOG01008">
    <property type="taxonomic scope" value="Archaea"/>
</dbReference>
<dbReference type="SUPFAM" id="SSF47598">
    <property type="entry name" value="Ribbon-helix-helix"/>
    <property type="match status" value="1"/>
</dbReference>
<evidence type="ECO:0000256" key="3">
    <source>
        <dbReference type="ARBA" id="ARBA00023125"/>
    </source>
</evidence>
<dbReference type="SUPFAM" id="SSF55021">
    <property type="entry name" value="ACT-like"/>
    <property type="match status" value="1"/>
</dbReference>
<dbReference type="InterPro" id="IPR045865">
    <property type="entry name" value="ACT-like_dom_sf"/>
</dbReference>
<dbReference type="EMBL" id="BA000002">
    <property type="protein sequence ID" value="BAA81587.2"/>
    <property type="molecule type" value="Genomic_DNA"/>
</dbReference>
<evidence type="ECO:0000259" key="6">
    <source>
        <dbReference type="Pfam" id="PF08753"/>
    </source>
</evidence>
<evidence type="ECO:0000256" key="4">
    <source>
        <dbReference type="ARBA" id="ARBA00023163"/>
    </source>
</evidence>
<keyword evidence="2" id="KW-0805">Transcription regulation</keyword>
<dbReference type="Gene3D" id="1.10.1220.10">
    <property type="entry name" value="Met repressor-like"/>
    <property type="match status" value="1"/>
</dbReference>
<feature type="domain" description="Ribbon-helix-helix protein CopG" evidence="5">
    <location>
        <begin position="4"/>
        <end position="44"/>
    </location>
</feature>
<comment type="similarity">
    <text evidence="1">Belongs to the transcriptional regulatory CopG/NikR family.</text>
</comment>
<dbReference type="GeneID" id="1445505"/>
<keyword evidence="4" id="KW-0804">Transcription</keyword>